<dbReference type="OrthoDB" id="9783299at2"/>
<keyword evidence="2" id="KW-0732">Signal</keyword>
<feature type="signal peptide" evidence="2">
    <location>
        <begin position="1"/>
        <end position="21"/>
    </location>
</feature>
<sequence length="537" mass="57343">MSRKFCFAVLLALFSLLGCHEEELTFNVSLSGNQEVPPVAAESKADAVVTLTIQHSASHLVDSDYDSGDGSDYDKDYDKDYHDDSPDYSDDDTLTLSAELDISMLTDVQAAHIHQGKIGVNGPVAFEFTNNNDGTMSLAETEITQEQAEELQSGKWYINVHTLLNPSGEVRGQIVDSNTAIVTFVLEGEQEVPPVDSEASGNGYATLNTENYAVDLTVITENADDATAAHIHEGFIGENGGVIVDLVAGDTSGTWMTPENTTLDEETANRLINGGHYVNVHTPANESGEIRGQILTDDFTLLTFSLDGEQEVPAVETEASGSGYATYNSTTEALDLKVLTSGVDDAEAAHLHEGFIGQNGSVVVGLEQDPDDITIWTSPDGTTLDTETVTRLLAGGHYVNVHTPANESGEIRGQVLSKDFVLFTFPLDGAQEVPPVDTEASGSGYATFNQITKELVARIVTTGVDDADEAHIHEGEAGENGGVIVPLDQSEADVTVWETPNSVVLDEETANTLLSGGHYINVHTPANPDGEIRGQIE</sequence>
<dbReference type="SMART" id="SM00754">
    <property type="entry name" value="CHRD"/>
    <property type="match status" value="4"/>
</dbReference>
<evidence type="ECO:0000259" key="3">
    <source>
        <dbReference type="PROSITE" id="PS50933"/>
    </source>
</evidence>
<keyword evidence="5" id="KW-1185">Reference proteome</keyword>
<protein>
    <recommendedName>
        <fullName evidence="3">CHRD domain-containing protein</fullName>
    </recommendedName>
</protein>
<feature type="chain" id="PRO_5003993888" description="CHRD domain-containing protein" evidence="2">
    <location>
        <begin position="22"/>
        <end position="537"/>
    </location>
</feature>
<dbReference type="PANTHER" id="PTHR46526">
    <property type="entry name" value="CHORDIN"/>
    <property type="match status" value="1"/>
</dbReference>
<evidence type="ECO:0000256" key="2">
    <source>
        <dbReference type="SAM" id="SignalP"/>
    </source>
</evidence>
<evidence type="ECO:0000313" key="5">
    <source>
        <dbReference type="Proteomes" id="UP000011134"/>
    </source>
</evidence>
<proteinExistence type="predicted"/>
<reference evidence="4 5" key="1">
    <citation type="submission" date="2012-12" db="EMBL/GenBank/DDBJ databases">
        <title>Genome Assembly of Photobacterium sp. AK15.</title>
        <authorList>
            <person name="Khatri I."/>
            <person name="Vaidya B."/>
            <person name="Srinivas T.N.R."/>
            <person name="Subramanian S."/>
            <person name="Pinnaka A."/>
        </authorList>
    </citation>
    <scope>NUCLEOTIDE SEQUENCE [LARGE SCALE GENOMIC DNA]</scope>
    <source>
        <strain evidence="4 5">AK15</strain>
    </source>
</reference>
<dbReference type="PROSITE" id="PS50933">
    <property type="entry name" value="CHRD"/>
    <property type="match status" value="2"/>
</dbReference>
<dbReference type="GO" id="GO:0036122">
    <property type="term" value="F:BMP binding"/>
    <property type="evidence" value="ECO:0007669"/>
    <property type="project" value="TreeGrafter"/>
</dbReference>
<organism evidence="4 5">
    <name type="scientific">Photobacterium marinum</name>
    <dbReference type="NCBI Taxonomy" id="1056511"/>
    <lineage>
        <taxon>Bacteria</taxon>
        <taxon>Pseudomonadati</taxon>
        <taxon>Pseudomonadota</taxon>
        <taxon>Gammaproteobacteria</taxon>
        <taxon>Vibrionales</taxon>
        <taxon>Vibrionaceae</taxon>
        <taxon>Photobacterium</taxon>
    </lineage>
</organism>
<dbReference type="EMBL" id="AMZO01000003">
    <property type="protein sequence ID" value="ELR67128.1"/>
    <property type="molecule type" value="Genomic_DNA"/>
</dbReference>
<comment type="caution">
    <text evidence="4">The sequence shown here is derived from an EMBL/GenBank/DDBJ whole genome shotgun (WGS) entry which is preliminary data.</text>
</comment>
<dbReference type="PATRIC" id="fig|1056511.3.peg.698"/>
<evidence type="ECO:0000256" key="1">
    <source>
        <dbReference type="SAM" id="MobiDB-lite"/>
    </source>
</evidence>
<dbReference type="GO" id="GO:0005615">
    <property type="term" value="C:extracellular space"/>
    <property type="evidence" value="ECO:0007669"/>
    <property type="project" value="TreeGrafter"/>
</dbReference>
<dbReference type="Proteomes" id="UP000011134">
    <property type="component" value="Unassembled WGS sequence"/>
</dbReference>
<name>L8JFT9_9GAMM</name>
<dbReference type="AlphaFoldDB" id="L8JFT9"/>
<dbReference type="InterPro" id="IPR010895">
    <property type="entry name" value="CHRD"/>
</dbReference>
<dbReference type="PROSITE" id="PS51257">
    <property type="entry name" value="PROKAR_LIPOPROTEIN"/>
    <property type="match status" value="1"/>
</dbReference>
<accession>L8JFT9</accession>
<feature type="region of interest" description="Disordered" evidence="1">
    <location>
        <begin position="62"/>
        <end position="90"/>
    </location>
</feature>
<dbReference type="RefSeq" id="WP_007462482.1">
    <property type="nucleotide sequence ID" value="NZ_AMZO01000003.1"/>
</dbReference>
<feature type="domain" description="CHRD" evidence="3">
    <location>
        <begin position="419"/>
        <end position="537"/>
    </location>
</feature>
<dbReference type="PANTHER" id="PTHR46526:SF1">
    <property type="entry name" value="CHORDIN"/>
    <property type="match status" value="1"/>
</dbReference>
<feature type="compositionally biased region" description="Basic and acidic residues" evidence="1">
    <location>
        <begin position="72"/>
        <end position="85"/>
    </location>
</feature>
<evidence type="ECO:0000313" key="4">
    <source>
        <dbReference type="EMBL" id="ELR67128.1"/>
    </source>
</evidence>
<gene>
    <name evidence="4" type="ORF">C942_02636</name>
</gene>
<feature type="domain" description="CHRD" evidence="3">
    <location>
        <begin position="178"/>
        <end position="299"/>
    </location>
</feature>
<dbReference type="InterPro" id="IPR052278">
    <property type="entry name" value="Chordin-like_regulators"/>
</dbReference>
<dbReference type="Pfam" id="PF07452">
    <property type="entry name" value="CHRD"/>
    <property type="match status" value="4"/>
</dbReference>